<evidence type="ECO:0000256" key="1">
    <source>
        <dbReference type="SAM" id="MobiDB-lite"/>
    </source>
</evidence>
<reference evidence="2 3" key="1">
    <citation type="submission" date="2012-10" db="EMBL/GenBank/DDBJ databases">
        <authorList>
            <person name="Zafar N."/>
            <person name="Inman J."/>
            <person name="Hall N."/>
            <person name="Lorenzi H."/>
            <person name="Caler E."/>
        </authorList>
    </citation>
    <scope>NUCLEOTIDE SEQUENCE [LARGE SCALE GENOMIC DNA]</scope>
    <source>
        <strain evidence="2 3">IP1</strain>
    </source>
</reference>
<dbReference type="SUPFAM" id="SSF48371">
    <property type="entry name" value="ARM repeat"/>
    <property type="match status" value="1"/>
</dbReference>
<feature type="compositionally biased region" description="Basic and acidic residues" evidence="1">
    <location>
        <begin position="676"/>
        <end position="695"/>
    </location>
</feature>
<feature type="compositionally biased region" description="Basic and acidic residues" evidence="1">
    <location>
        <begin position="148"/>
        <end position="160"/>
    </location>
</feature>
<evidence type="ECO:0000313" key="2">
    <source>
        <dbReference type="EMBL" id="ELP91942.1"/>
    </source>
</evidence>
<dbReference type="EMBL" id="KB206411">
    <property type="protein sequence ID" value="ELP91942.1"/>
    <property type="molecule type" value="Genomic_DNA"/>
</dbReference>
<proteinExistence type="predicted"/>
<feature type="compositionally biased region" description="Basic and acidic residues" evidence="1">
    <location>
        <begin position="264"/>
        <end position="276"/>
    </location>
</feature>
<evidence type="ECO:0000313" key="3">
    <source>
        <dbReference type="Proteomes" id="UP000014680"/>
    </source>
</evidence>
<accession>A0A0A1UA94</accession>
<dbReference type="VEuPathDB" id="AmoebaDB:EIN_400020"/>
<organism evidence="2 3">
    <name type="scientific">Entamoeba invadens IP1</name>
    <dbReference type="NCBI Taxonomy" id="370355"/>
    <lineage>
        <taxon>Eukaryota</taxon>
        <taxon>Amoebozoa</taxon>
        <taxon>Evosea</taxon>
        <taxon>Archamoebae</taxon>
        <taxon>Mastigamoebida</taxon>
        <taxon>Entamoebidae</taxon>
        <taxon>Entamoeba</taxon>
    </lineage>
</organism>
<feature type="compositionally biased region" description="Basic residues" evidence="1">
    <location>
        <begin position="212"/>
        <end position="223"/>
    </location>
</feature>
<dbReference type="KEGG" id="eiv:EIN_400020"/>
<keyword evidence="3" id="KW-1185">Reference proteome</keyword>
<sequence length="695" mass="79493">MSYTPNIKSTEVLPSKSAQQFTYNFGANAFVHKKKNEKIDAPKPIKAFAGLNEEREQTPVAPEFSHPTVAVSADLPHLGDTTKMAAVDSAFKSNVDKAVKAAVKFVPKKKQKKDIIDQPPQSEEEVGLDINSQQNPASKHVSFCQDHVLGENDKVSDVAEKLAQSPEQQEEKTQPEKRVIQQDKWWEKKSEKKEEPITTAEDEWQDVVSTKTSKKKQKPKKKKETQDKKSEKKSETSNETKDDKIDEEKQTENVKSAITENQDDDKRNEIKEEAEIYKPPTPSNIEDRQKEKLNEQPKEENFFKPATRIRAGEAAPKEDGESPGIFKAATRIRFGEPAPQEEQKTEAKRIEEDIDDDKMGIIIPPSVKSVPPHVPQNVYSIDQMLDLRSKKVRARDSMFEMFQKFTMKEKKEEKLFTVDQSKAMYRQWFNQLTEITIDKVTSEMALQMRSKDDVETMLSILFKNAINERRYVQLYVKFFVKVRNAMLVVDTKKDLAIDMIKFLLGKAENQFTHPPTVRMPSENETDIERIEREDANAVDEFEYLGTVFLVSYLYTEGTVIADLVLQCLHSLSNIKGRLPTKAFTTLIKETCDKLVNEKVDMTDVLNTIKKMQAVDGISKFEQIVLENSKDQIIKAVEKFAKRGGIPKQKKIKKVEVKTEEFIPDSVEDMAKGNTKLIDKESNETNNKMKEKGEAK</sequence>
<feature type="compositionally biased region" description="Basic and acidic residues" evidence="1">
    <location>
        <begin position="285"/>
        <end position="302"/>
    </location>
</feature>
<dbReference type="GeneID" id="14890831"/>
<feature type="region of interest" description="Disordered" evidence="1">
    <location>
        <begin position="672"/>
        <end position="695"/>
    </location>
</feature>
<feature type="compositionally biased region" description="Basic and acidic residues" evidence="1">
    <location>
        <begin position="224"/>
        <end position="252"/>
    </location>
</feature>
<feature type="region of interest" description="Disordered" evidence="1">
    <location>
        <begin position="109"/>
        <end position="323"/>
    </location>
</feature>
<name>A0A0A1UA94_ENTIV</name>
<dbReference type="Gene3D" id="1.25.40.180">
    <property type="match status" value="1"/>
</dbReference>
<dbReference type="RefSeq" id="XP_004258713.1">
    <property type="nucleotide sequence ID" value="XM_004258665.1"/>
</dbReference>
<gene>
    <name evidence="2" type="ORF">EIN_400020</name>
</gene>
<dbReference type="OrthoDB" id="514777at2759"/>
<dbReference type="AlphaFoldDB" id="A0A0A1UA94"/>
<protein>
    <submittedName>
        <fullName evidence="2">Uncharacterized protein</fullName>
    </submittedName>
</protein>
<feature type="compositionally biased region" description="Basic and acidic residues" evidence="1">
    <location>
        <begin position="169"/>
        <end position="196"/>
    </location>
</feature>
<dbReference type="Proteomes" id="UP000014680">
    <property type="component" value="Unassembled WGS sequence"/>
</dbReference>
<dbReference type="InterPro" id="IPR016024">
    <property type="entry name" value="ARM-type_fold"/>
</dbReference>